<gene>
    <name evidence="2" type="ORF">PoMZ_12443</name>
</gene>
<dbReference type="Proteomes" id="UP000294847">
    <property type="component" value="Chromosome 7"/>
</dbReference>
<dbReference type="SUPFAM" id="SSF53720">
    <property type="entry name" value="ALDH-like"/>
    <property type="match status" value="1"/>
</dbReference>
<organism evidence="2 3">
    <name type="scientific">Pyricularia oryzae</name>
    <name type="common">Rice blast fungus</name>
    <name type="synonym">Magnaporthe oryzae</name>
    <dbReference type="NCBI Taxonomy" id="318829"/>
    <lineage>
        <taxon>Eukaryota</taxon>
        <taxon>Fungi</taxon>
        <taxon>Dikarya</taxon>
        <taxon>Ascomycota</taxon>
        <taxon>Pezizomycotina</taxon>
        <taxon>Sordariomycetes</taxon>
        <taxon>Sordariomycetidae</taxon>
        <taxon>Magnaporthales</taxon>
        <taxon>Pyriculariaceae</taxon>
        <taxon>Pyricularia</taxon>
    </lineage>
</organism>
<dbReference type="Pfam" id="PF00171">
    <property type="entry name" value="Aldedh"/>
    <property type="match status" value="1"/>
</dbReference>
<evidence type="ECO:0000259" key="1">
    <source>
        <dbReference type="Pfam" id="PF00171"/>
    </source>
</evidence>
<dbReference type="InterPro" id="IPR016162">
    <property type="entry name" value="Ald_DH_N"/>
</dbReference>
<dbReference type="AlphaFoldDB" id="A0A4P7NT04"/>
<dbReference type="Gene3D" id="3.40.605.10">
    <property type="entry name" value="Aldehyde Dehydrogenase, Chain A, domain 1"/>
    <property type="match status" value="1"/>
</dbReference>
<evidence type="ECO:0000313" key="3">
    <source>
        <dbReference type="Proteomes" id="UP000294847"/>
    </source>
</evidence>
<evidence type="ECO:0000313" key="2">
    <source>
        <dbReference type="EMBL" id="QBZ65482.1"/>
    </source>
</evidence>
<dbReference type="GO" id="GO:0016491">
    <property type="term" value="F:oxidoreductase activity"/>
    <property type="evidence" value="ECO:0007669"/>
    <property type="project" value="InterPro"/>
</dbReference>
<reference evidence="2 3" key="1">
    <citation type="journal article" date="2019" name="Mol. Biol. Evol.">
        <title>Blast fungal genomes show frequent chromosomal changes, gene gains and losses, and effector gene turnover.</title>
        <authorList>
            <person name="Gomez Luciano L.B."/>
            <person name="Jason Tsai I."/>
            <person name="Chuma I."/>
            <person name="Tosa Y."/>
            <person name="Chen Y.H."/>
            <person name="Li J.Y."/>
            <person name="Li M.Y."/>
            <person name="Jade Lu M.Y."/>
            <person name="Nakayashiki H."/>
            <person name="Li W.H."/>
        </authorList>
    </citation>
    <scope>NUCLEOTIDE SEQUENCE [LARGE SCALE GENOMIC DNA]</scope>
    <source>
        <strain evidence="2">MZ5-1-6</strain>
    </source>
</reference>
<feature type="domain" description="Aldehyde dehydrogenase" evidence="1">
    <location>
        <begin position="2"/>
        <end position="61"/>
    </location>
</feature>
<proteinExistence type="predicted"/>
<protein>
    <recommendedName>
        <fullName evidence="1">Aldehyde dehydrogenase domain-containing protein</fullName>
    </recommendedName>
</protein>
<dbReference type="InterPro" id="IPR016161">
    <property type="entry name" value="Ald_DH/histidinol_DH"/>
</dbReference>
<name>A0A4P7NT04_PYROR</name>
<dbReference type="EMBL" id="CP034210">
    <property type="protein sequence ID" value="QBZ65482.1"/>
    <property type="molecule type" value="Genomic_DNA"/>
</dbReference>
<accession>A0A4P7NT04</accession>
<dbReference type="InterPro" id="IPR015590">
    <property type="entry name" value="Aldehyde_DH_dom"/>
</dbReference>
<sequence length="160" mass="17553">MFRAAGFPLDVVNFVIHRPEDAQGYSKALISHPARECNFTGSTAVGRQVAARAANAPQASLDGAGWEERRRRAAECGPKKGCRDGAAWSAAGLSVARSIEPEYNAQLCKTARRTRTSWQTHPDSTRKKQVHKPVTRTYKACTLDWESVVPPGVMQCATRQ</sequence>